<dbReference type="EMBL" id="CADEBD010000300">
    <property type="protein sequence ID" value="CAB3236193.1"/>
    <property type="molecule type" value="Genomic_DNA"/>
</dbReference>
<dbReference type="Proteomes" id="UP000494106">
    <property type="component" value="Unassembled WGS sequence"/>
</dbReference>
<dbReference type="AlphaFoldDB" id="A0A8S0Z6Q1"/>
<sequence>MTKELSAKRKVDKCRDTHPRVAARRGGSSQPMECSGGATSRDHWSATGGARPAPSSRIVLIELGLSFDFKWGKRTVLRAGKNYHRDPIPSVIGIIRYSRGSSNYAAVSLRAVPYDTRRTRPARRGAFATLLLF</sequence>
<gene>
    <name evidence="2" type="ORF">APLA_LOCUS3551</name>
    <name evidence="3" type="ORF">APLA_LOCUS7287</name>
</gene>
<name>A0A8S0Z6Q1_ARCPL</name>
<evidence type="ECO:0000313" key="4">
    <source>
        <dbReference type="Proteomes" id="UP000494106"/>
    </source>
</evidence>
<evidence type="ECO:0000313" key="5">
    <source>
        <dbReference type="Proteomes" id="UP000494256"/>
    </source>
</evidence>
<organism evidence="2 4">
    <name type="scientific">Arctia plantaginis</name>
    <name type="common">Wood tiger moth</name>
    <name type="synonym">Phalaena plantaginis</name>
    <dbReference type="NCBI Taxonomy" id="874455"/>
    <lineage>
        <taxon>Eukaryota</taxon>
        <taxon>Metazoa</taxon>
        <taxon>Ecdysozoa</taxon>
        <taxon>Arthropoda</taxon>
        <taxon>Hexapoda</taxon>
        <taxon>Insecta</taxon>
        <taxon>Pterygota</taxon>
        <taxon>Neoptera</taxon>
        <taxon>Endopterygota</taxon>
        <taxon>Lepidoptera</taxon>
        <taxon>Glossata</taxon>
        <taxon>Ditrysia</taxon>
        <taxon>Noctuoidea</taxon>
        <taxon>Erebidae</taxon>
        <taxon>Arctiinae</taxon>
        <taxon>Arctia</taxon>
    </lineage>
</organism>
<reference evidence="4 5" key="1">
    <citation type="submission" date="2020-04" db="EMBL/GenBank/DDBJ databases">
        <authorList>
            <person name="Wallbank WR R."/>
            <person name="Pardo Diaz C."/>
            <person name="Kozak K."/>
            <person name="Martin S."/>
            <person name="Jiggins C."/>
            <person name="Moest M."/>
            <person name="Warren A I."/>
            <person name="Byers J.R.P. K."/>
            <person name="Montejo-Kovacevich G."/>
            <person name="Yen C E."/>
        </authorList>
    </citation>
    <scope>NUCLEOTIDE SEQUENCE [LARGE SCALE GENOMIC DNA]</scope>
</reference>
<evidence type="ECO:0000313" key="3">
    <source>
        <dbReference type="EMBL" id="CAB3236193.1"/>
    </source>
</evidence>
<feature type="compositionally biased region" description="Basic and acidic residues" evidence="1">
    <location>
        <begin position="1"/>
        <end position="19"/>
    </location>
</feature>
<feature type="region of interest" description="Disordered" evidence="1">
    <location>
        <begin position="1"/>
        <end position="52"/>
    </location>
</feature>
<evidence type="ECO:0000313" key="2">
    <source>
        <dbReference type="EMBL" id="CAB3228306.1"/>
    </source>
</evidence>
<dbReference type="Proteomes" id="UP000494256">
    <property type="component" value="Unassembled WGS sequence"/>
</dbReference>
<proteinExistence type="predicted"/>
<dbReference type="EMBL" id="CADEBC010000346">
    <property type="protein sequence ID" value="CAB3228306.1"/>
    <property type="molecule type" value="Genomic_DNA"/>
</dbReference>
<protein>
    <submittedName>
        <fullName evidence="2">Uncharacterized protein</fullName>
    </submittedName>
</protein>
<accession>A0A8S0Z6Q1</accession>
<comment type="caution">
    <text evidence="2">The sequence shown here is derived from an EMBL/GenBank/DDBJ whole genome shotgun (WGS) entry which is preliminary data.</text>
</comment>
<keyword evidence="4" id="KW-1185">Reference proteome</keyword>
<dbReference type="OrthoDB" id="7017705at2759"/>
<evidence type="ECO:0000256" key="1">
    <source>
        <dbReference type="SAM" id="MobiDB-lite"/>
    </source>
</evidence>